<proteinExistence type="predicted"/>
<evidence type="ECO:0000313" key="2">
    <source>
        <dbReference type="Proteomes" id="UP000724584"/>
    </source>
</evidence>
<accession>A0ACB7PBU7</accession>
<evidence type="ECO:0000313" key="1">
    <source>
        <dbReference type="EMBL" id="KAH6635758.1"/>
    </source>
</evidence>
<dbReference type="EMBL" id="JAGIZQ010000003">
    <property type="protein sequence ID" value="KAH6635758.1"/>
    <property type="molecule type" value="Genomic_DNA"/>
</dbReference>
<sequence length="201" mass="22446">MRGFSTYAAAIQSGWWFMDDPTRNCPLEIFPIPSLNDFKANLAFQAPLQCRRITKTREPWPLGNKAWLCLTRDIAGWWGAARPRRPTKTEGSWEPYKPHKTGAAGLHTAWGAQTGTPTKIRKLGLSIPGKYLCTRILQVRENGLAIMQASGIAHATEVGQIGTKWLGKGPERPWTGKTNPQWIRNKAINLEPVPKVARPPN</sequence>
<protein>
    <submittedName>
        <fullName evidence="1">Uncharacterized protein</fullName>
    </submittedName>
</protein>
<reference evidence="1 2" key="1">
    <citation type="journal article" date="2021" name="Nat. Commun.">
        <title>Genetic determinants of endophytism in the Arabidopsis root mycobiome.</title>
        <authorList>
            <person name="Mesny F."/>
            <person name="Miyauchi S."/>
            <person name="Thiergart T."/>
            <person name="Pickel B."/>
            <person name="Atanasova L."/>
            <person name="Karlsson M."/>
            <person name="Huettel B."/>
            <person name="Barry K.W."/>
            <person name="Haridas S."/>
            <person name="Chen C."/>
            <person name="Bauer D."/>
            <person name="Andreopoulos W."/>
            <person name="Pangilinan J."/>
            <person name="LaButti K."/>
            <person name="Riley R."/>
            <person name="Lipzen A."/>
            <person name="Clum A."/>
            <person name="Drula E."/>
            <person name="Henrissat B."/>
            <person name="Kohler A."/>
            <person name="Grigoriev I.V."/>
            <person name="Martin F.M."/>
            <person name="Hacquard S."/>
        </authorList>
    </citation>
    <scope>NUCLEOTIDE SEQUENCE [LARGE SCALE GENOMIC DNA]</scope>
    <source>
        <strain evidence="1 2">MPI-SDFR-AT-0079</strain>
    </source>
</reference>
<gene>
    <name evidence="1" type="ORF">F5144DRAFT_155210</name>
</gene>
<name>A0ACB7PBU7_9PEZI</name>
<dbReference type="Proteomes" id="UP000724584">
    <property type="component" value="Unassembled WGS sequence"/>
</dbReference>
<keyword evidence="2" id="KW-1185">Reference proteome</keyword>
<organism evidence="1 2">
    <name type="scientific">Chaetomium tenue</name>
    <dbReference type="NCBI Taxonomy" id="1854479"/>
    <lineage>
        <taxon>Eukaryota</taxon>
        <taxon>Fungi</taxon>
        <taxon>Dikarya</taxon>
        <taxon>Ascomycota</taxon>
        <taxon>Pezizomycotina</taxon>
        <taxon>Sordariomycetes</taxon>
        <taxon>Sordariomycetidae</taxon>
        <taxon>Sordariales</taxon>
        <taxon>Chaetomiaceae</taxon>
        <taxon>Chaetomium</taxon>
    </lineage>
</organism>
<comment type="caution">
    <text evidence="1">The sequence shown here is derived from an EMBL/GenBank/DDBJ whole genome shotgun (WGS) entry which is preliminary data.</text>
</comment>